<sequence length="179" mass="19295">MSIELPTWHGAGGMSSGASFDISMDVSISLSTDVPPSGGRPRASVGAGVDRRYRCEPSPRRWSRPLRRIARAAVVLRLPKQFVQLLPNIGAACGARSFVVERGRRILRERCDEAARKAGSRESEARRAASGAALTLRTRRGDALRCCDARGGRKRRQEVEAGSGAARVVDLRGEATRGA</sequence>
<evidence type="ECO:0000313" key="3">
    <source>
        <dbReference type="Proteomes" id="UP000002283"/>
    </source>
</evidence>
<gene>
    <name evidence="2" type="ordered locus">BMA10229_0897</name>
</gene>
<dbReference type="AlphaFoldDB" id="A2RYE2"/>
<organism evidence="2 3">
    <name type="scientific">Burkholderia mallei (strain NCTC 10229)</name>
    <dbReference type="NCBI Taxonomy" id="412022"/>
    <lineage>
        <taxon>Bacteria</taxon>
        <taxon>Pseudomonadati</taxon>
        <taxon>Pseudomonadota</taxon>
        <taxon>Betaproteobacteria</taxon>
        <taxon>Burkholderiales</taxon>
        <taxon>Burkholderiaceae</taxon>
        <taxon>Burkholderia</taxon>
        <taxon>pseudomallei group</taxon>
    </lineage>
</organism>
<protein>
    <submittedName>
        <fullName evidence="2">Uncharacterized protein</fullName>
    </submittedName>
</protein>
<accession>A2RYE2</accession>
<proteinExistence type="predicted"/>
<name>A2RYE2_BURM9</name>
<dbReference type="KEGG" id="bml:BMA10229_0897"/>
<dbReference type="HOGENOM" id="CLU_112349_0_0_4"/>
<dbReference type="EMBL" id="CP000545">
    <property type="protein sequence ID" value="ABN00079.1"/>
    <property type="molecule type" value="Genomic_DNA"/>
</dbReference>
<feature type="region of interest" description="Disordered" evidence="1">
    <location>
        <begin position="31"/>
        <end position="50"/>
    </location>
</feature>
<evidence type="ECO:0000256" key="1">
    <source>
        <dbReference type="SAM" id="MobiDB-lite"/>
    </source>
</evidence>
<dbReference type="Proteomes" id="UP000002283">
    <property type="component" value="Chromosome II"/>
</dbReference>
<evidence type="ECO:0000313" key="2">
    <source>
        <dbReference type="EMBL" id="ABN00079.1"/>
    </source>
</evidence>
<reference evidence="2 3" key="1">
    <citation type="submission" date="2007-01" db="EMBL/GenBank/DDBJ databases">
        <authorList>
            <person name="DeShazer D."/>
            <person name="Woods D.E."/>
            <person name="Nierman W.C."/>
        </authorList>
    </citation>
    <scope>NUCLEOTIDE SEQUENCE [LARGE SCALE GENOMIC DNA]</scope>
    <source>
        <strain evidence="2 3">NCTC 10229</strain>
    </source>
</reference>